<feature type="domain" description="Acid ceramidase N-terminal" evidence="2">
    <location>
        <begin position="10"/>
        <end position="71"/>
    </location>
</feature>
<dbReference type="AlphaFoldDB" id="A0A9W8NMB5"/>
<gene>
    <name evidence="3" type="ORF">NPX13_g1318</name>
</gene>
<organism evidence="3 4">
    <name type="scientific">Xylaria arbuscula</name>
    <dbReference type="NCBI Taxonomy" id="114810"/>
    <lineage>
        <taxon>Eukaryota</taxon>
        <taxon>Fungi</taxon>
        <taxon>Dikarya</taxon>
        <taxon>Ascomycota</taxon>
        <taxon>Pezizomycotina</taxon>
        <taxon>Sordariomycetes</taxon>
        <taxon>Xylariomycetidae</taxon>
        <taxon>Xylariales</taxon>
        <taxon>Xylariaceae</taxon>
        <taxon>Xylaria</taxon>
    </lineage>
</organism>
<dbReference type="EMBL" id="JANPWZ010000116">
    <property type="protein sequence ID" value="KAJ3579244.1"/>
    <property type="molecule type" value="Genomic_DNA"/>
</dbReference>
<evidence type="ECO:0000313" key="3">
    <source>
        <dbReference type="EMBL" id="KAJ3579244.1"/>
    </source>
</evidence>
<accession>A0A9W8NMB5</accession>
<protein>
    <recommendedName>
        <fullName evidence="1">ceramidase</fullName>
        <ecNumber evidence="1">3.5.1.23</ecNumber>
    </recommendedName>
</protein>
<dbReference type="PANTHER" id="PTHR28583">
    <property type="entry name" value="ACID AMIDASE"/>
    <property type="match status" value="1"/>
</dbReference>
<name>A0A9W8NMB5_9PEZI</name>
<sequence>MAVVGIFADPIPCFTIDLAKPPYERYLEVAQAFKPHLFLLKEFAKRLLAQYIPYKWLRKLVIGASKIFLRRVYDKDESEEIRGIAKAADVPLCFLVALNNILECITGNTSGTVPTLLSRGRWRESDYTAPRRLLHFRTFECAVQELRDLLVVLQFVDSSSDDPSHIIAQSITYAGFVGSLTAVRAFLSL</sequence>
<dbReference type="PANTHER" id="PTHR28583:SF1">
    <property type="entry name" value="ACID CERAMIDASE"/>
    <property type="match status" value="1"/>
</dbReference>
<dbReference type="InterPro" id="IPR029130">
    <property type="entry name" value="Acid_ceramidase_N"/>
</dbReference>
<evidence type="ECO:0000313" key="4">
    <source>
        <dbReference type="Proteomes" id="UP001148614"/>
    </source>
</evidence>
<dbReference type="VEuPathDB" id="FungiDB:F4678DRAFT_116276"/>
<evidence type="ECO:0000259" key="2">
    <source>
        <dbReference type="Pfam" id="PF15508"/>
    </source>
</evidence>
<dbReference type="Proteomes" id="UP001148614">
    <property type="component" value="Unassembled WGS sequence"/>
</dbReference>
<evidence type="ECO:0000256" key="1">
    <source>
        <dbReference type="ARBA" id="ARBA00011891"/>
    </source>
</evidence>
<dbReference type="EC" id="3.5.1.23" evidence="1"/>
<keyword evidence="4" id="KW-1185">Reference proteome</keyword>
<comment type="caution">
    <text evidence="3">The sequence shown here is derived from an EMBL/GenBank/DDBJ whole genome shotgun (WGS) entry which is preliminary data.</text>
</comment>
<dbReference type="GO" id="GO:0017040">
    <property type="term" value="F:N-acylsphingosine amidohydrolase activity"/>
    <property type="evidence" value="ECO:0007669"/>
    <property type="project" value="UniProtKB-EC"/>
</dbReference>
<dbReference type="Pfam" id="PF15508">
    <property type="entry name" value="NAAA-beta"/>
    <property type="match status" value="1"/>
</dbReference>
<proteinExistence type="predicted"/>
<reference evidence="3" key="1">
    <citation type="submission" date="2022-07" db="EMBL/GenBank/DDBJ databases">
        <title>Genome Sequence of Xylaria arbuscula.</title>
        <authorList>
            <person name="Buettner E."/>
        </authorList>
    </citation>
    <scope>NUCLEOTIDE SEQUENCE</scope>
    <source>
        <strain evidence="3">VT107</strain>
    </source>
</reference>